<dbReference type="CDD" id="cd14485">
    <property type="entry name" value="mltA_like_LT_A"/>
    <property type="match status" value="1"/>
</dbReference>
<evidence type="ECO:0000256" key="5">
    <source>
        <dbReference type="ARBA" id="ARBA00030918"/>
    </source>
</evidence>
<comment type="catalytic activity">
    <reaction evidence="1">
        <text>Exolytic cleavage of the (1-&gt;4)-beta-glycosidic linkage between N-acetylmuramic acid (MurNAc) and N-acetylglucosamine (GlcNAc) residues in peptidoglycan, from either the reducing or the non-reducing ends of the peptidoglycan chains, with concomitant formation of a 1,6-anhydrobond in the MurNAc residue.</text>
        <dbReference type="EC" id="4.2.2.n1"/>
    </reaction>
</comment>
<dbReference type="EMBL" id="SJST01000001">
    <property type="protein sequence ID" value="TCD15994.1"/>
    <property type="molecule type" value="Genomic_DNA"/>
</dbReference>
<dbReference type="Proteomes" id="UP000291301">
    <property type="component" value="Unassembled WGS sequence"/>
</dbReference>
<dbReference type="GO" id="GO:0009254">
    <property type="term" value="P:peptidoglycan turnover"/>
    <property type="evidence" value="ECO:0007669"/>
    <property type="project" value="InterPro"/>
</dbReference>
<accession>A0A4R0PGM6</accession>
<dbReference type="GO" id="GO:0008933">
    <property type="term" value="F:peptidoglycan lytic transglycosylase activity"/>
    <property type="evidence" value="ECO:0007669"/>
    <property type="project" value="TreeGrafter"/>
</dbReference>
<dbReference type="CDD" id="cd14668">
    <property type="entry name" value="mlta_B"/>
    <property type="match status" value="1"/>
</dbReference>
<dbReference type="Gene3D" id="2.40.240.50">
    <property type="entry name" value="Barwin-like endoglucanases"/>
    <property type="match status" value="1"/>
</dbReference>
<dbReference type="OrthoDB" id="9783686at2"/>
<dbReference type="PANTHER" id="PTHR30124:SF0">
    <property type="entry name" value="MEMBRANE-BOUND LYTIC MUREIN TRANSGLYCOSYLASE A"/>
    <property type="match status" value="1"/>
</dbReference>
<dbReference type="Pfam" id="PF06725">
    <property type="entry name" value="3D"/>
    <property type="match status" value="1"/>
</dbReference>
<keyword evidence="4" id="KW-0961">Cell wall biogenesis/degradation</keyword>
<evidence type="ECO:0000256" key="4">
    <source>
        <dbReference type="ARBA" id="ARBA00023316"/>
    </source>
</evidence>
<dbReference type="EC" id="4.2.2.n1" evidence="2"/>
<keyword evidence="3" id="KW-0456">Lyase</keyword>
<dbReference type="RefSeq" id="WP_131564456.1">
    <property type="nucleotide sequence ID" value="NZ_JAINFK010000001.1"/>
</dbReference>
<dbReference type="GO" id="GO:0019867">
    <property type="term" value="C:outer membrane"/>
    <property type="evidence" value="ECO:0007669"/>
    <property type="project" value="InterPro"/>
</dbReference>
<evidence type="ECO:0000256" key="3">
    <source>
        <dbReference type="ARBA" id="ARBA00023239"/>
    </source>
</evidence>
<dbReference type="Gene3D" id="2.40.40.10">
    <property type="entry name" value="RlpA-like domain"/>
    <property type="match status" value="1"/>
</dbReference>
<reference evidence="7 8" key="1">
    <citation type="journal article" date="2015" name="Antonie Van Leeuwenhoek">
        <title>Oricola cellulosilytica gen. nov., sp. nov., a cellulose-degrading bacterium of the family Phyllobacteriaceae isolated from surface seashore water, and emended descriptions of Mesorhizobium loti and Phyllobacterium myrsinacearum.</title>
        <authorList>
            <person name="Hameed A."/>
            <person name="Shahina M."/>
            <person name="Lai W.A."/>
            <person name="Lin S.Y."/>
            <person name="Young L.S."/>
            <person name="Liu Y.C."/>
            <person name="Hsu Y.H."/>
            <person name="Young C.C."/>
        </authorList>
    </citation>
    <scope>NUCLEOTIDE SEQUENCE [LARGE SCALE GENOMIC DNA]</scope>
    <source>
        <strain evidence="7 8">KCTC 52183</strain>
    </source>
</reference>
<dbReference type="SUPFAM" id="SSF50685">
    <property type="entry name" value="Barwin-like endoglucanases"/>
    <property type="match status" value="1"/>
</dbReference>
<dbReference type="InterPro" id="IPR036908">
    <property type="entry name" value="RlpA-like_sf"/>
</dbReference>
<dbReference type="InterPro" id="IPR026044">
    <property type="entry name" value="MltA"/>
</dbReference>
<dbReference type="InterPro" id="IPR010611">
    <property type="entry name" value="3D_dom"/>
</dbReference>
<protein>
    <recommendedName>
        <fullName evidence="2">peptidoglycan lytic exotransglycosylase</fullName>
        <ecNumber evidence="2">4.2.2.n1</ecNumber>
    </recommendedName>
    <alternativeName>
        <fullName evidence="5">Murein hydrolase A</fullName>
    </alternativeName>
</protein>
<proteinExistence type="predicted"/>
<dbReference type="Pfam" id="PF03562">
    <property type="entry name" value="MltA"/>
    <property type="match status" value="1"/>
</dbReference>
<dbReference type="GO" id="GO:0004553">
    <property type="term" value="F:hydrolase activity, hydrolyzing O-glycosyl compounds"/>
    <property type="evidence" value="ECO:0007669"/>
    <property type="project" value="InterPro"/>
</dbReference>
<dbReference type="PIRSF" id="PIRSF019422">
    <property type="entry name" value="MltA"/>
    <property type="match status" value="1"/>
</dbReference>
<name>A0A4R0PGM6_9HYPH</name>
<dbReference type="AlphaFoldDB" id="A0A4R0PGM6"/>
<evidence type="ECO:0000259" key="6">
    <source>
        <dbReference type="SMART" id="SM00925"/>
    </source>
</evidence>
<organism evidence="7 8">
    <name type="scientific">Oricola cellulosilytica</name>
    <dbReference type="NCBI Taxonomy" id="1429082"/>
    <lineage>
        <taxon>Bacteria</taxon>
        <taxon>Pseudomonadati</taxon>
        <taxon>Pseudomonadota</taxon>
        <taxon>Alphaproteobacteria</taxon>
        <taxon>Hyphomicrobiales</taxon>
        <taxon>Ahrensiaceae</taxon>
        <taxon>Oricola</taxon>
    </lineage>
</organism>
<feature type="domain" description="Lytic transglycosylase MltA" evidence="6">
    <location>
        <begin position="97"/>
        <end position="255"/>
    </location>
</feature>
<keyword evidence="8" id="KW-1185">Reference proteome</keyword>
<dbReference type="GO" id="GO:0071555">
    <property type="term" value="P:cell wall organization"/>
    <property type="evidence" value="ECO:0007669"/>
    <property type="project" value="UniProtKB-KW"/>
</dbReference>
<evidence type="ECO:0000256" key="1">
    <source>
        <dbReference type="ARBA" id="ARBA00001420"/>
    </source>
</evidence>
<dbReference type="SMART" id="SM00925">
    <property type="entry name" value="MltA"/>
    <property type="match status" value="1"/>
</dbReference>
<dbReference type="GO" id="GO:0009253">
    <property type="term" value="P:peptidoglycan catabolic process"/>
    <property type="evidence" value="ECO:0007669"/>
    <property type="project" value="TreeGrafter"/>
</dbReference>
<gene>
    <name evidence="7" type="ORF">E0D97_00695</name>
</gene>
<dbReference type="InterPro" id="IPR005300">
    <property type="entry name" value="MltA_B"/>
</dbReference>
<evidence type="ECO:0000313" key="8">
    <source>
        <dbReference type="Proteomes" id="UP000291301"/>
    </source>
</evidence>
<comment type="caution">
    <text evidence="7">The sequence shown here is derived from an EMBL/GenBank/DDBJ whole genome shotgun (WGS) entry which is preliminary data.</text>
</comment>
<dbReference type="PANTHER" id="PTHR30124">
    <property type="entry name" value="MEMBRANE-BOUND LYTIC MUREIN TRANSGLYCOSYLASE A"/>
    <property type="match status" value="1"/>
</dbReference>
<evidence type="ECO:0000313" key="7">
    <source>
        <dbReference type="EMBL" id="TCD15994.1"/>
    </source>
</evidence>
<evidence type="ECO:0000256" key="2">
    <source>
        <dbReference type="ARBA" id="ARBA00012587"/>
    </source>
</evidence>
<sequence>MWSLRTVEFPRLPGWAEDDHSAALEALSRHFAYKHNRTYRKGAIGVDAADLEPLHAAAAESAAQKNPRSFFEAAFDAVSLQPGADERGLVTAYYEPVIAASRERTGRFSTPFYRRPADLVEIGEANRPPGWEDGLRFGCRSPDGTVDRYPDRATITNGWLEGRDLEIAYVEDPVDVFFAHVQGAARLEFADGATTRIGYDGKNGHPFTAIGRLLAERGEIEPAEVGMASIRNWLARDRERGQHLMNENRSYIFFRETADEPSAGPVAAAKVPLMAGRSIAVDRLLHTFGTPVFVRADAVNGETWARLMIAQDTGSAIVGPARGDLFMGSGSAAGALAGNVRSPADFHLLVPKGAVLPNPAGAA</sequence>